<feature type="compositionally biased region" description="Basic and acidic residues" evidence="1">
    <location>
        <begin position="18"/>
        <end position="36"/>
    </location>
</feature>
<dbReference type="OrthoDB" id="200187at2759"/>
<feature type="region of interest" description="Disordered" evidence="1">
    <location>
        <begin position="235"/>
        <end position="284"/>
    </location>
</feature>
<evidence type="ECO:0000313" key="3">
    <source>
        <dbReference type="EMBL" id="TNV78137.1"/>
    </source>
</evidence>
<keyword evidence="4" id="KW-1185">Reference proteome</keyword>
<proteinExistence type="predicted"/>
<feature type="transmembrane region" description="Helical" evidence="2">
    <location>
        <begin position="164"/>
        <end position="184"/>
    </location>
</feature>
<protein>
    <submittedName>
        <fullName evidence="3">Uncharacterized protein</fullName>
    </submittedName>
</protein>
<evidence type="ECO:0000313" key="4">
    <source>
        <dbReference type="Proteomes" id="UP000785679"/>
    </source>
</evidence>
<name>A0A8J8T0X3_HALGN</name>
<comment type="caution">
    <text evidence="3">The sequence shown here is derived from an EMBL/GenBank/DDBJ whole genome shotgun (WGS) entry which is preliminary data.</text>
</comment>
<evidence type="ECO:0000256" key="2">
    <source>
        <dbReference type="SAM" id="Phobius"/>
    </source>
</evidence>
<keyword evidence="2" id="KW-0812">Transmembrane</keyword>
<keyword evidence="2" id="KW-1133">Transmembrane helix</keyword>
<dbReference type="Proteomes" id="UP000785679">
    <property type="component" value="Unassembled WGS sequence"/>
</dbReference>
<keyword evidence="2" id="KW-0472">Membrane</keyword>
<gene>
    <name evidence="3" type="ORF">FGO68_gene1137</name>
</gene>
<sequence>MQITEPRGQATCMGAHPQSRDPLHLKKSNSKREQRPIGKSQSQSQISYRARASSKRLRSFRRTSLTTSETIGDNFHEIVLENKTEILKMLKLNKAVKELDKIEHSIMLGNLFGAYKLLFALEKDPKHEAEAKLKYPKHLVPSRTQQFTEKGFYSWDVPKPRGKLAFFLFIGVLIAIAFMLFNLWPLSSFTNDSMNDLFNWGNDRFVLGRIEDKSGNGTAKRKKTPQQIFMEAILEEEEAPKQEEKAKEEEEPNILDEDLTIDEPAVLDRDALGGDDDEDKGGDL</sequence>
<feature type="region of interest" description="Disordered" evidence="1">
    <location>
        <begin position="1"/>
        <end position="54"/>
    </location>
</feature>
<reference evidence="3" key="1">
    <citation type="submission" date="2019-06" db="EMBL/GenBank/DDBJ databases">
        <authorList>
            <person name="Zheng W."/>
        </authorList>
    </citation>
    <scope>NUCLEOTIDE SEQUENCE</scope>
    <source>
        <strain evidence="3">QDHG01</strain>
    </source>
</reference>
<feature type="compositionally biased region" description="Basic and acidic residues" evidence="1">
    <location>
        <begin position="239"/>
        <end position="248"/>
    </location>
</feature>
<accession>A0A8J8T0X3</accession>
<dbReference type="EMBL" id="RRYP01010825">
    <property type="protein sequence ID" value="TNV78137.1"/>
    <property type="molecule type" value="Genomic_DNA"/>
</dbReference>
<organism evidence="3 4">
    <name type="scientific">Halteria grandinella</name>
    <dbReference type="NCBI Taxonomy" id="5974"/>
    <lineage>
        <taxon>Eukaryota</taxon>
        <taxon>Sar</taxon>
        <taxon>Alveolata</taxon>
        <taxon>Ciliophora</taxon>
        <taxon>Intramacronucleata</taxon>
        <taxon>Spirotrichea</taxon>
        <taxon>Stichotrichia</taxon>
        <taxon>Sporadotrichida</taxon>
        <taxon>Halteriidae</taxon>
        <taxon>Halteria</taxon>
    </lineage>
</organism>
<feature type="compositionally biased region" description="Acidic residues" evidence="1">
    <location>
        <begin position="249"/>
        <end position="261"/>
    </location>
</feature>
<feature type="compositionally biased region" description="Acidic residues" evidence="1">
    <location>
        <begin position="273"/>
        <end position="284"/>
    </location>
</feature>
<evidence type="ECO:0000256" key="1">
    <source>
        <dbReference type="SAM" id="MobiDB-lite"/>
    </source>
</evidence>
<dbReference type="AlphaFoldDB" id="A0A8J8T0X3"/>